<dbReference type="SUPFAM" id="SSF52540">
    <property type="entry name" value="P-loop containing nucleoside triphosphate hydrolases"/>
    <property type="match status" value="1"/>
</dbReference>
<sequence length="636" mass="68855">MTNTEFRNVAIVAHVDHGKTTLVNGMLEQSGAFGDHGEHTDRVMDSNDQERERGITILAKNTAIHRKGLGKDGGDLIINVIDTPGHADFGGEVERGISMVDGVVLLVDASEGPLPQTRFVLTKALEAKLPVIICVNKTDRPDARIDEVVNESHDLLLEIASGLEDEEAAAAAETLLDLPVLYASGREGKASTENPGDGNVPAAEDLQALFDVIYEVLPEPSASVDGPLQAHVANLDSSDFLGRIALLRIYSGKIKKGQQVAWISWDEDGNEVVKNVKVAELLRTVGFERQPETEAIAGDIVAISGIPEIMIGDTIADVENPVALPQIHVDEPAISMTIGVNTSPMAGQGGGDKLTARMVKARLDQELIGNVSLKVLPTERPDAWEVQGRGEMALSVLIENMRREGFEMTVGKPQVVTQVVDGKTMEPYEMLTIDTPSEYQGAVTQLLATRKGQMQSMDVREGDWVRMIFRVPARGLIGFRTQFLTETRGAGIANSIADGLDVWAGEIKSRPTGSLVADRSGQITAYALQQLADRGEFFVEPGMEAYEGMVVGANNRDEDMDINITKEKKLTNMRSATADATVTLAKARTLSLDEALEFCGNDECVEVAPNVMRVRKVELSATDRKRAASRAKQLNK</sequence>
<feature type="binding site" evidence="3">
    <location>
        <begin position="16"/>
        <end position="21"/>
    </location>
    <ligand>
        <name>GTP</name>
        <dbReference type="ChEBI" id="CHEBI:37565"/>
    </ligand>
</feature>
<evidence type="ECO:0000313" key="6">
    <source>
        <dbReference type="Proteomes" id="UP000070339"/>
    </source>
</evidence>
<dbReference type="CDD" id="cd03710">
    <property type="entry name" value="BipA_TypA_C"/>
    <property type="match status" value="1"/>
</dbReference>
<comment type="similarity">
    <text evidence="3">Belongs to the TRAFAC class translation factor GTPase superfamily. Classic translation factor GTPase family. BipA subfamily.</text>
</comment>
<dbReference type="PRINTS" id="PR00315">
    <property type="entry name" value="ELONGATNFCT"/>
</dbReference>
<dbReference type="PROSITE" id="PS51722">
    <property type="entry name" value="G_TR_2"/>
    <property type="match status" value="1"/>
</dbReference>
<dbReference type="Pfam" id="PF21018">
    <property type="entry name" value="BipA_C"/>
    <property type="match status" value="1"/>
</dbReference>
<evidence type="ECO:0000259" key="4">
    <source>
        <dbReference type="PROSITE" id="PS51722"/>
    </source>
</evidence>
<evidence type="ECO:0000256" key="2">
    <source>
        <dbReference type="ARBA" id="ARBA00023134"/>
    </source>
</evidence>
<dbReference type="NCBIfam" id="TIGR00231">
    <property type="entry name" value="small_GTP"/>
    <property type="match status" value="1"/>
</dbReference>
<dbReference type="InterPro" id="IPR048876">
    <property type="entry name" value="BipA_C"/>
</dbReference>
<dbReference type="InterPro" id="IPR000795">
    <property type="entry name" value="T_Tr_GTP-bd_dom"/>
</dbReference>
<dbReference type="InterPro" id="IPR047041">
    <property type="entry name" value="BipA_GTP-bd_dom"/>
</dbReference>
<keyword evidence="3" id="KW-0694">RNA-binding</keyword>
<comment type="subcellular location">
    <subcellularLocation>
        <location evidence="3">Cytoplasm</location>
    </subcellularLocation>
    <text evidence="3">Binds to ribosomes.</text>
</comment>
<name>A0ABR5V9X2_9CORY</name>
<dbReference type="InterPro" id="IPR035647">
    <property type="entry name" value="EFG_III/V"/>
</dbReference>
<dbReference type="InterPro" id="IPR006298">
    <property type="entry name" value="BipA"/>
</dbReference>
<evidence type="ECO:0000256" key="3">
    <source>
        <dbReference type="HAMAP-Rule" id="MF_00849"/>
    </source>
</evidence>
<evidence type="ECO:0000256" key="1">
    <source>
        <dbReference type="ARBA" id="ARBA00022741"/>
    </source>
</evidence>
<dbReference type="PANTHER" id="PTHR42908:SF8">
    <property type="entry name" value="TR-TYPE G DOMAIN-CONTAINING PROTEIN"/>
    <property type="match status" value="1"/>
</dbReference>
<dbReference type="HAMAP" id="MF_00849">
    <property type="entry name" value="BipA"/>
    <property type="match status" value="1"/>
</dbReference>
<dbReference type="Proteomes" id="UP000070339">
    <property type="component" value="Unassembled WGS sequence"/>
</dbReference>
<reference evidence="5 6" key="1">
    <citation type="journal article" date="2016" name="Int. J. Syst. Evol. Microbiol.">
        <title>Resolving the Complexity of Human Skin Metagenomes Using Single-Molecule Sequencing.</title>
        <authorList>
            <consortium name="NISC Comparative Sequencing Program"/>
            <person name="Tsai Y.C."/>
            <person name="Conlan S."/>
            <person name="Deming C."/>
            <person name="Segre J.A."/>
            <person name="Kong H.H."/>
            <person name="Korlach J."/>
            <person name="Oh J."/>
        </authorList>
    </citation>
    <scope>NUCLEOTIDE SEQUENCE [LARGE SCALE GENOMIC DNA]</scope>
    <source>
        <strain evidence="5 6">1B08</strain>
    </source>
</reference>
<gene>
    <name evidence="5" type="primary">typA</name>
    <name evidence="3" type="synonym">bipA</name>
    <name evidence="5" type="ORF">WM41_0951</name>
</gene>
<keyword evidence="3" id="KW-0690">Ribosome biogenesis</keyword>
<dbReference type="Gene3D" id="2.40.30.10">
    <property type="entry name" value="Translation factors"/>
    <property type="match status" value="1"/>
</dbReference>
<dbReference type="Pfam" id="PF00009">
    <property type="entry name" value="GTP_EFTU"/>
    <property type="match status" value="1"/>
</dbReference>
<dbReference type="Gene3D" id="3.30.70.240">
    <property type="match status" value="1"/>
</dbReference>
<dbReference type="CDD" id="cd03691">
    <property type="entry name" value="BipA_TypA_II"/>
    <property type="match status" value="1"/>
</dbReference>
<dbReference type="InterPro" id="IPR035651">
    <property type="entry name" value="BipA_V"/>
</dbReference>
<dbReference type="PANTHER" id="PTHR42908">
    <property type="entry name" value="TRANSLATION ELONGATION FACTOR-RELATED"/>
    <property type="match status" value="1"/>
</dbReference>
<comment type="catalytic activity">
    <reaction evidence="3">
        <text>GTP + H2O = GDP + phosphate + H(+)</text>
        <dbReference type="Rhea" id="RHEA:19669"/>
        <dbReference type="ChEBI" id="CHEBI:15377"/>
        <dbReference type="ChEBI" id="CHEBI:15378"/>
        <dbReference type="ChEBI" id="CHEBI:37565"/>
        <dbReference type="ChEBI" id="CHEBI:43474"/>
        <dbReference type="ChEBI" id="CHEBI:58189"/>
    </reaction>
</comment>
<dbReference type="Pfam" id="PF00679">
    <property type="entry name" value="EFG_C"/>
    <property type="match status" value="1"/>
</dbReference>
<keyword evidence="6" id="KW-1185">Reference proteome</keyword>
<dbReference type="Gene3D" id="2.40.50.250">
    <property type="entry name" value="bipa protein"/>
    <property type="match status" value="1"/>
</dbReference>
<dbReference type="EC" id="3.6.5.-" evidence="3"/>
<dbReference type="EMBL" id="LTEB01000024">
    <property type="protein sequence ID" value="KXU18396.1"/>
    <property type="molecule type" value="Genomic_DNA"/>
</dbReference>
<proteinExistence type="inferred from homology"/>
<comment type="function">
    <text evidence="3">A 50S ribosomal subunit assembly protein with GTPase activity, required for 50S subunit assembly at low temperatures, may also play a role in translation. Binds GTP and analogs. Binds the 70S ribosome between the 30S and 50S subunits, in a similar position as ribosome-bound EF-G; it contacts a number of ribosomal proteins, both rRNAs and the A-site tRNA.</text>
</comment>
<keyword evidence="2 3" id="KW-0342">GTP-binding</keyword>
<keyword evidence="3" id="KW-0699">rRNA-binding</keyword>
<dbReference type="NCBIfam" id="TIGR01394">
    <property type="entry name" value="TypA_BipA"/>
    <property type="match status" value="1"/>
</dbReference>
<dbReference type="SMART" id="SM00838">
    <property type="entry name" value="EFG_C"/>
    <property type="match status" value="1"/>
</dbReference>
<dbReference type="Pfam" id="PF03144">
    <property type="entry name" value="GTP_EFTU_D2"/>
    <property type="match status" value="1"/>
</dbReference>
<keyword evidence="3" id="KW-0963">Cytoplasm</keyword>
<feature type="binding site" evidence="3">
    <location>
        <begin position="136"/>
        <end position="139"/>
    </location>
    <ligand>
        <name>GTP</name>
        <dbReference type="ChEBI" id="CHEBI:37565"/>
    </ligand>
</feature>
<comment type="caution">
    <text evidence="5">The sequence shown here is derived from an EMBL/GenBank/DDBJ whole genome shotgun (WGS) entry which is preliminary data.</text>
</comment>
<dbReference type="InterPro" id="IPR042116">
    <property type="entry name" value="TypA/BipA_C"/>
</dbReference>
<protein>
    <recommendedName>
        <fullName evidence="3">Large ribosomal subunit assembly factor BipA</fullName>
        <ecNumber evidence="3">3.6.5.-</ecNumber>
    </recommendedName>
    <alternativeName>
        <fullName evidence="3">GTP-binding protein BipA</fullName>
    </alternativeName>
</protein>
<dbReference type="SUPFAM" id="SSF54980">
    <property type="entry name" value="EF-G C-terminal domain-like"/>
    <property type="match status" value="2"/>
</dbReference>
<dbReference type="InterPro" id="IPR000640">
    <property type="entry name" value="EFG_V-like"/>
</dbReference>
<dbReference type="RefSeq" id="WP_061921725.1">
    <property type="nucleotide sequence ID" value="NZ_LTEB01000024.1"/>
</dbReference>
<dbReference type="InterPro" id="IPR009000">
    <property type="entry name" value="Transl_B-barrel_sf"/>
</dbReference>
<evidence type="ECO:0000313" key="5">
    <source>
        <dbReference type="EMBL" id="KXU18396.1"/>
    </source>
</evidence>
<dbReference type="Gene3D" id="3.30.70.870">
    <property type="entry name" value="Elongation Factor G (Translational Gtpase), domain 3"/>
    <property type="match status" value="1"/>
</dbReference>
<dbReference type="InterPro" id="IPR047042">
    <property type="entry name" value="BipA_II"/>
</dbReference>
<dbReference type="InterPro" id="IPR005225">
    <property type="entry name" value="Small_GTP-bd"/>
</dbReference>
<dbReference type="InterPro" id="IPR004161">
    <property type="entry name" value="EFTu-like_2"/>
</dbReference>
<accession>A0ABR5V9X2</accession>
<dbReference type="Gene3D" id="3.40.50.300">
    <property type="entry name" value="P-loop containing nucleotide triphosphate hydrolases"/>
    <property type="match status" value="1"/>
</dbReference>
<keyword evidence="1 3" id="KW-0547">Nucleotide-binding</keyword>
<keyword evidence="3" id="KW-0378">Hydrolase</keyword>
<feature type="domain" description="Tr-type G" evidence="4">
    <location>
        <begin position="4"/>
        <end position="221"/>
    </location>
</feature>
<keyword evidence="3" id="KW-0820">tRNA-binding</keyword>
<dbReference type="SUPFAM" id="SSF50447">
    <property type="entry name" value="Translation proteins"/>
    <property type="match status" value="1"/>
</dbReference>
<dbReference type="InterPro" id="IPR027417">
    <property type="entry name" value="P-loop_NTPase"/>
</dbReference>
<comment type="subunit">
    <text evidence="3">Monomer.</text>
</comment>
<dbReference type="CDD" id="cd01891">
    <property type="entry name" value="TypA_BipA"/>
    <property type="match status" value="1"/>
</dbReference>
<organism evidence="5 6">
    <name type="scientific">Corynebacterium simulans</name>
    <dbReference type="NCBI Taxonomy" id="146827"/>
    <lineage>
        <taxon>Bacteria</taxon>
        <taxon>Bacillati</taxon>
        <taxon>Actinomycetota</taxon>
        <taxon>Actinomycetes</taxon>
        <taxon>Mycobacteriales</taxon>
        <taxon>Corynebacteriaceae</taxon>
        <taxon>Corynebacterium</taxon>
    </lineage>
</organism>